<keyword evidence="3 6" id="KW-0238">DNA-binding</keyword>
<evidence type="ECO:0000256" key="7">
    <source>
        <dbReference type="SAM" id="MobiDB-lite"/>
    </source>
</evidence>
<organism evidence="9 10">
    <name type="scientific">Danio rerio</name>
    <name type="common">Zebrafish</name>
    <name type="synonym">Brachydanio rerio</name>
    <dbReference type="NCBI Taxonomy" id="7955"/>
    <lineage>
        <taxon>Eukaryota</taxon>
        <taxon>Metazoa</taxon>
        <taxon>Chordata</taxon>
        <taxon>Craniata</taxon>
        <taxon>Vertebrata</taxon>
        <taxon>Euteleostomi</taxon>
        <taxon>Actinopterygii</taxon>
        <taxon>Neopterygii</taxon>
        <taxon>Teleostei</taxon>
        <taxon>Ostariophysi</taxon>
        <taxon>Cypriniformes</taxon>
        <taxon>Danionidae</taxon>
        <taxon>Danioninae</taxon>
        <taxon>Danio</taxon>
    </lineage>
</organism>
<proteinExistence type="inferred from homology"/>
<dbReference type="InterPro" id="IPR017970">
    <property type="entry name" value="Homeobox_CS"/>
</dbReference>
<dbReference type="GeneID" id="474317"/>
<keyword evidence="4 6" id="KW-0371">Homeobox</keyword>
<gene>
    <name evidence="10 11" type="primary">irx6a</name>
    <name evidence="10" type="synonym">zgc:109993</name>
    <name evidence="10" type="synonym">ziro6a</name>
</gene>
<dbReference type="InterPro" id="IPR001356">
    <property type="entry name" value="HD"/>
</dbReference>
<evidence type="ECO:0000259" key="8">
    <source>
        <dbReference type="PROSITE" id="PS50071"/>
    </source>
</evidence>
<dbReference type="SUPFAM" id="SSF46689">
    <property type="entry name" value="Homeodomain-like"/>
    <property type="match status" value="1"/>
</dbReference>
<feature type="region of interest" description="Disordered" evidence="7">
    <location>
        <begin position="231"/>
        <end position="251"/>
    </location>
</feature>
<keyword evidence="5 6" id="KW-0539">Nucleus</keyword>
<dbReference type="InterPro" id="IPR008422">
    <property type="entry name" value="KN_HD"/>
</dbReference>
<evidence type="ECO:0000313" key="10">
    <source>
        <dbReference type="RefSeq" id="XP_068078383.1"/>
    </source>
</evidence>
<reference evidence="10" key="1">
    <citation type="submission" date="2025-08" db="UniProtKB">
        <authorList>
            <consortium name="RefSeq"/>
        </authorList>
    </citation>
    <scope>IDENTIFICATION</scope>
    <source>
        <strain evidence="10">Tuebingen</strain>
        <tissue evidence="10">Fibroblasts and whole tissue</tissue>
    </source>
</reference>
<name>A0AB32TU01_DANRE</name>
<dbReference type="AlphaFoldDB" id="A0AB32TU01"/>
<keyword evidence="9" id="KW-1185">Reference proteome</keyword>
<dbReference type="ZFIN" id="ZDB-GENE-040712-5">
    <property type="gene designation" value="irx6a"/>
</dbReference>
<accession>A0AB32TU01</accession>
<evidence type="ECO:0000256" key="6">
    <source>
        <dbReference type="PROSITE-ProRule" id="PRU00108"/>
    </source>
</evidence>
<dbReference type="PANTHER" id="PTHR11211:SF47">
    <property type="entry name" value="IROQUOIS HOMEOBOX PROTEIN 6A"/>
    <property type="match status" value="1"/>
</dbReference>
<dbReference type="CTD" id="474317"/>
<dbReference type="InterPro" id="IPR009057">
    <property type="entry name" value="Homeodomain-like_sf"/>
</dbReference>
<sequence length="417" mass="46388">MVTKEAAMSFSQFGYPYNATSQNPQYEIKEGSGSLHSTITQPATYYPYDHSLGQYQYDRYGTVDFNGSTRRKNATRETTSTLKTWLYEHRKNPYPTKGEKIMLAIITKMTLTQVSTWFANARRRLKKENKMTWSPKNKAGDDRKEDLGKSDPDITKDSKDSKDEQDLQFSDLDDMEDEDCDKLDSDCEKSGQDDLPTSSPPKRDCNPDIPLHSNFPSFPCGLKSLGPLNPDYLDHLGSKPQQQQPSPQSTSINTVALSHFESSEKPRIWSLARTAAAGVVLGTQHVGDVRTGPVDCQMQGVRLPTVGAVQCGELKGLQDPTNLSNTESLFQEGLQGIHKAYSSGSFKTLQLHSSSYPGLTESCQYSSMEGFPSAGKTETESSELSDTCPTIQEAKTTAFRPVMKRTMEMPINMGKFL</sequence>
<feature type="DNA-binding region" description="Homeobox" evidence="6">
    <location>
        <begin position="67"/>
        <end position="129"/>
    </location>
</feature>
<evidence type="ECO:0000313" key="9">
    <source>
        <dbReference type="Proteomes" id="UP000000437"/>
    </source>
</evidence>
<evidence type="ECO:0000256" key="2">
    <source>
        <dbReference type="ARBA" id="ARBA00008446"/>
    </source>
</evidence>
<feature type="compositionally biased region" description="Low complexity" evidence="7">
    <location>
        <begin position="238"/>
        <end position="249"/>
    </location>
</feature>
<dbReference type="SMART" id="SM00389">
    <property type="entry name" value="HOX"/>
    <property type="match status" value="1"/>
</dbReference>
<evidence type="ECO:0000313" key="11">
    <source>
        <dbReference type="ZFIN" id="ZDB-GENE-040712-5"/>
    </source>
</evidence>
<dbReference type="RefSeq" id="XP_068078383.1">
    <property type="nucleotide sequence ID" value="XM_068222282.2"/>
</dbReference>
<dbReference type="PANTHER" id="PTHR11211">
    <property type="entry name" value="IROQUOIS-CLASS HOMEODOMAIN PROTEIN IRX"/>
    <property type="match status" value="1"/>
</dbReference>
<evidence type="ECO:0000256" key="5">
    <source>
        <dbReference type="ARBA" id="ARBA00023242"/>
    </source>
</evidence>
<protein>
    <submittedName>
        <fullName evidence="10">Iroquois homeobox protein 6a isoform X4</fullName>
    </submittedName>
</protein>
<evidence type="ECO:0000256" key="4">
    <source>
        <dbReference type="ARBA" id="ARBA00023155"/>
    </source>
</evidence>
<feature type="region of interest" description="Disordered" evidence="7">
    <location>
        <begin position="128"/>
        <end position="210"/>
    </location>
</feature>
<dbReference type="PROSITE" id="PS00027">
    <property type="entry name" value="HOMEOBOX_1"/>
    <property type="match status" value="1"/>
</dbReference>
<dbReference type="GO" id="GO:0005634">
    <property type="term" value="C:nucleus"/>
    <property type="evidence" value="ECO:0007669"/>
    <property type="project" value="UniProtKB-SubCell"/>
</dbReference>
<feature type="domain" description="Homeobox" evidence="8">
    <location>
        <begin position="65"/>
        <end position="128"/>
    </location>
</feature>
<dbReference type="Gene3D" id="1.10.10.60">
    <property type="entry name" value="Homeodomain-like"/>
    <property type="match status" value="1"/>
</dbReference>
<dbReference type="PROSITE" id="PS50071">
    <property type="entry name" value="HOMEOBOX_2"/>
    <property type="match status" value="1"/>
</dbReference>
<feature type="compositionally biased region" description="Basic and acidic residues" evidence="7">
    <location>
        <begin position="138"/>
        <end position="165"/>
    </location>
</feature>
<evidence type="ECO:0000256" key="3">
    <source>
        <dbReference type="ARBA" id="ARBA00023125"/>
    </source>
</evidence>
<dbReference type="FunFam" id="1.10.10.60:FF:000003">
    <property type="entry name" value="Iroquois-class homeobox protein IRX"/>
    <property type="match status" value="1"/>
</dbReference>
<feature type="compositionally biased region" description="Basic and acidic residues" evidence="7">
    <location>
        <begin position="182"/>
        <end position="192"/>
    </location>
</feature>
<dbReference type="GO" id="GO:0003677">
    <property type="term" value="F:DNA binding"/>
    <property type="evidence" value="ECO:0007669"/>
    <property type="project" value="UniProtKB-UniRule"/>
</dbReference>
<feature type="compositionally biased region" description="Acidic residues" evidence="7">
    <location>
        <begin position="171"/>
        <end position="181"/>
    </location>
</feature>
<dbReference type="Pfam" id="PF05920">
    <property type="entry name" value="Homeobox_KN"/>
    <property type="match status" value="1"/>
</dbReference>
<comment type="subcellular location">
    <subcellularLocation>
        <location evidence="1 6">Nucleus</location>
    </subcellularLocation>
</comment>
<dbReference type="GO" id="GO:0000981">
    <property type="term" value="F:DNA-binding transcription factor activity, RNA polymerase II-specific"/>
    <property type="evidence" value="ECO:0007669"/>
    <property type="project" value="InterPro"/>
</dbReference>
<dbReference type="CDD" id="cd00086">
    <property type="entry name" value="homeodomain"/>
    <property type="match status" value="1"/>
</dbReference>
<dbReference type="Proteomes" id="UP000000437">
    <property type="component" value="Chromosome 7"/>
</dbReference>
<dbReference type="AGR" id="ZFIN:ZDB-GENE-040712-5"/>
<comment type="similarity">
    <text evidence="2">Belongs to the TALE/IRO homeobox family.</text>
</comment>
<evidence type="ECO:0000256" key="1">
    <source>
        <dbReference type="ARBA" id="ARBA00004123"/>
    </source>
</evidence>